<evidence type="ECO:0000313" key="2">
    <source>
        <dbReference type="EMBL" id="TGM10294.1"/>
    </source>
</evidence>
<evidence type="ECO:0000256" key="1">
    <source>
        <dbReference type="SAM" id="Phobius"/>
    </source>
</evidence>
<name>A0ABY2MWB7_9LEPT</name>
<organism evidence="2 3">
    <name type="scientific">Leptospira stimsonii</name>
    <dbReference type="NCBI Taxonomy" id="2202203"/>
    <lineage>
        <taxon>Bacteria</taxon>
        <taxon>Pseudomonadati</taxon>
        <taxon>Spirochaetota</taxon>
        <taxon>Spirochaetia</taxon>
        <taxon>Leptospirales</taxon>
        <taxon>Leptospiraceae</taxon>
        <taxon>Leptospira</taxon>
    </lineage>
</organism>
<reference evidence="3" key="1">
    <citation type="journal article" date="2019" name="PLoS Negl. Trop. Dis.">
        <title>Revisiting the worldwide diversity of Leptospira species in the environment.</title>
        <authorList>
            <person name="Vincent A.T."/>
            <person name="Schiettekatte O."/>
            <person name="Bourhy P."/>
            <person name="Veyrier F.J."/>
            <person name="Picardeau M."/>
        </authorList>
    </citation>
    <scope>NUCLEOTIDE SEQUENCE [LARGE SCALE GENOMIC DNA]</scope>
    <source>
        <strain evidence="3">201702407</strain>
    </source>
</reference>
<gene>
    <name evidence="2" type="ORF">EHQ90_19115</name>
</gene>
<keyword evidence="1" id="KW-0812">Transmembrane</keyword>
<dbReference type="Proteomes" id="UP000297422">
    <property type="component" value="Unassembled WGS sequence"/>
</dbReference>
<comment type="caution">
    <text evidence="2">The sequence shown here is derived from an EMBL/GenBank/DDBJ whole genome shotgun (WGS) entry which is preliminary data.</text>
</comment>
<feature type="transmembrane region" description="Helical" evidence="1">
    <location>
        <begin position="302"/>
        <end position="323"/>
    </location>
</feature>
<dbReference type="RefSeq" id="WP_135686268.1">
    <property type="nucleotide sequence ID" value="NZ_RQEQ01000047.1"/>
</dbReference>
<accession>A0ABY2MWB7</accession>
<evidence type="ECO:0000313" key="3">
    <source>
        <dbReference type="Proteomes" id="UP000297422"/>
    </source>
</evidence>
<keyword evidence="1" id="KW-1133">Transmembrane helix</keyword>
<keyword evidence="3" id="KW-1185">Reference proteome</keyword>
<keyword evidence="1" id="KW-0472">Membrane</keyword>
<sequence length="329" mass="38870">MSKKAKETINTNSYAIWVDPNDEENPNFRFEIHLNYWLVRKFIRKSLYSFDLGIKLSNLDKEKLLCIYIPSTDIEVSSLGHYFKSENLARAVFNENISLHSDDKNVELRFAEDQERNISIYDFDKKLDLKSEPLHGQVISFNIQELLKKAHNPKNLYLRLRLVGPAVKKLIRLEKRGIIPFESVYSSSQIMDFRLNQFRSLNPSIKEKIKGKIYKFDKVHFFFVVPSADEFQSSFEPINGTRNLESHLWDEYVSESKNQNLFNDPFYTAYHWKRNSHDSKSKIEEFSVYAKFKRTQFGFRSFTVYSMVAILLSMMASYLYSLLNNYLSK</sequence>
<proteinExistence type="predicted"/>
<dbReference type="EMBL" id="RQGT01000112">
    <property type="protein sequence ID" value="TGM10294.1"/>
    <property type="molecule type" value="Genomic_DNA"/>
</dbReference>
<protein>
    <submittedName>
        <fullName evidence="2">Uncharacterized protein</fullName>
    </submittedName>
</protein>